<dbReference type="EC" id="1.3.3.4" evidence="4 11"/>
<dbReference type="InterPro" id="IPR004572">
    <property type="entry name" value="Protoporphyrinogen_oxidase"/>
</dbReference>
<dbReference type="GO" id="GO:0006782">
    <property type="term" value="P:protoporphyrinogen IX biosynthetic process"/>
    <property type="evidence" value="ECO:0007669"/>
    <property type="project" value="UniProtKB-UniRule"/>
</dbReference>
<evidence type="ECO:0000259" key="12">
    <source>
        <dbReference type="Pfam" id="PF01593"/>
    </source>
</evidence>
<dbReference type="Pfam" id="PF01593">
    <property type="entry name" value="Amino_oxidase"/>
    <property type="match status" value="1"/>
</dbReference>
<evidence type="ECO:0000256" key="6">
    <source>
        <dbReference type="ARBA" id="ARBA00022827"/>
    </source>
</evidence>
<dbReference type="InterPro" id="IPR050464">
    <property type="entry name" value="Zeta_carotene_desat/Oxidored"/>
</dbReference>
<comment type="catalytic activity">
    <reaction evidence="10 11">
        <text>protoporphyrinogen IX + 3 O2 = protoporphyrin IX + 3 H2O2</text>
        <dbReference type="Rhea" id="RHEA:25576"/>
        <dbReference type="ChEBI" id="CHEBI:15379"/>
        <dbReference type="ChEBI" id="CHEBI:16240"/>
        <dbReference type="ChEBI" id="CHEBI:57306"/>
        <dbReference type="ChEBI" id="CHEBI:57307"/>
        <dbReference type="EC" id="1.3.3.4"/>
    </reaction>
</comment>
<keyword evidence="6 11" id="KW-0274">FAD</keyword>
<name>A0A9P0Q9G7_ACAOB</name>
<evidence type="ECO:0000256" key="11">
    <source>
        <dbReference type="RuleBase" id="RU367069"/>
    </source>
</evidence>
<evidence type="ECO:0000256" key="9">
    <source>
        <dbReference type="ARBA" id="ARBA00023244"/>
    </source>
</evidence>
<comment type="subcellular location">
    <subcellularLocation>
        <location evidence="11">Mitochondrion inner membrane</location>
    </subcellularLocation>
</comment>
<reference evidence="13" key="1">
    <citation type="submission" date="2022-03" db="EMBL/GenBank/DDBJ databases">
        <authorList>
            <person name="Sayadi A."/>
        </authorList>
    </citation>
    <scope>NUCLEOTIDE SEQUENCE</scope>
</reference>
<gene>
    <name evidence="13" type="ORF">ACAOBT_LOCUS32418</name>
</gene>
<evidence type="ECO:0000313" key="13">
    <source>
        <dbReference type="EMBL" id="CAH2011798.1"/>
    </source>
</evidence>
<dbReference type="Gene3D" id="3.50.50.60">
    <property type="entry name" value="FAD/NAD(P)-binding domain"/>
    <property type="match status" value="1"/>
</dbReference>
<comment type="function">
    <text evidence="1 11">Catalyzes the 6-electron oxidation of protoporphyrinogen-IX to form protoporphyrin-IX.</text>
</comment>
<evidence type="ECO:0000256" key="8">
    <source>
        <dbReference type="ARBA" id="ARBA00023133"/>
    </source>
</evidence>
<dbReference type="Proteomes" id="UP001152888">
    <property type="component" value="Unassembled WGS sequence"/>
</dbReference>
<dbReference type="NCBIfam" id="TIGR00562">
    <property type="entry name" value="proto_IX_ox"/>
    <property type="match status" value="1"/>
</dbReference>
<evidence type="ECO:0000256" key="4">
    <source>
        <dbReference type="ARBA" id="ARBA00012867"/>
    </source>
</evidence>
<dbReference type="GO" id="GO:0004729">
    <property type="term" value="F:oxygen-dependent protoporphyrinogen oxidase activity"/>
    <property type="evidence" value="ECO:0007669"/>
    <property type="project" value="UniProtKB-UniRule"/>
</dbReference>
<keyword evidence="14" id="KW-1185">Reference proteome</keyword>
<comment type="pathway">
    <text evidence="2 11">Porphyrin-containing compound metabolism; protoporphyrin-IX biosynthesis; protoporphyrin-IX from protoporphyrinogen-IX: step 1/1.</text>
</comment>
<evidence type="ECO:0000256" key="7">
    <source>
        <dbReference type="ARBA" id="ARBA00023002"/>
    </source>
</evidence>
<dbReference type="GO" id="GO:0005743">
    <property type="term" value="C:mitochondrial inner membrane"/>
    <property type="evidence" value="ECO:0007669"/>
    <property type="project" value="UniProtKB-SubCell"/>
</dbReference>
<dbReference type="OrthoDB" id="419752at2759"/>
<dbReference type="SUPFAM" id="SSF54373">
    <property type="entry name" value="FAD-linked reductases, C-terminal domain"/>
    <property type="match status" value="1"/>
</dbReference>
<comment type="similarity">
    <text evidence="3 11">Belongs to the protoporphyrinogen/coproporphyrinogen oxidase family. Protoporphyrinogen oxidase subfamily.</text>
</comment>
<dbReference type="EMBL" id="CAKOFQ010008119">
    <property type="protein sequence ID" value="CAH2011798.1"/>
    <property type="molecule type" value="Genomic_DNA"/>
</dbReference>
<comment type="caution">
    <text evidence="13">The sequence shown here is derived from an EMBL/GenBank/DDBJ whole genome shotgun (WGS) entry which is preliminary data.</text>
</comment>
<keyword evidence="7 11" id="KW-0560">Oxidoreductase</keyword>
<dbReference type="FunFam" id="3.50.50.60:FF:000193">
    <property type="entry name" value="Protoporphyrinogen oxidase"/>
    <property type="match status" value="1"/>
</dbReference>
<dbReference type="PANTHER" id="PTHR42923">
    <property type="entry name" value="PROTOPORPHYRINOGEN OXIDASE"/>
    <property type="match status" value="1"/>
</dbReference>
<dbReference type="AlphaFoldDB" id="A0A9P0Q9G7"/>
<dbReference type="InterPro" id="IPR036188">
    <property type="entry name" value="FAD/NAD-bd_sf"/>
</dbReference>
<evidence type="ECO:0000256" key="3">
    <source>
        <dbReference type="ARBA" id="ARBA00010551"/>
    </source>
</evidence>
<organism evidence="13 14">
    <name type="scientific">Acanthoscelides obtectus</name>
    <name type="common">Bean weevil</name>
    <name type="synonym">Bruchus obtectus</name>
    <dbReference type="NCBI Taxonomy" id="200917"/>
    <lineage>
        <taxon>Eukaryota</taxon>
        <taxon>Metazoa</taxon>
        <taxon>Ecdysozoa</taxon>
        <taxon>Arthropoda</taxon>
        <taxon>Hexapoda</taxon>
        <taxon>Insecta</taxon>
        <taxon>Pterygota</taxon>
        <taxon>Neoptera</taxon>
        <taxon>Endopterygota</taxon>
        <taxon>Coleoptera</taxon>
        <taxon>Polyphaga</taxon>
        <taxon>Cucujiformia</taxon>
        <taxon>Chrysomeloidea</taxon>
        <taxon>Chrysomelidae</taxon>
        <taxon>Bruchinae</taxon>
        <taxon>Bruchini</taxon>
        <taxon>Acanthoscelides</taxon>
    </lineage>
</organism>
<dbReference type="InterPro" id="IPR002937">
    <property type="entry name" value="Amino_oxidase"/>
</dbReference>
<keyword evidence="8 11" id="KW-0350">Heme biosynthesis</keyword>
<accession>A0A9P0Q9G7</accession>
<evidence type="ECO:0000256" key="10">
    <source>
        <dbReference type="ARBA" id="ARBA00047554"/>
    </source>
</evidence>
<sequence>MSTIVLGGGLSGLSAAYYLKKMLPKVPITLLEASDRIGGWVRSNKVDDCIFEEGPRTIRPRGSPAAFNTLELIDELGLANEIVPILSNHPAAKNRMIFVNGKLHSLPNSLISLFKKQEPFSKPLIRYLLNDLTAPKKNVKDEPIYDFVNRRFGSEFADYLISALICGICAGNAKEISVNFLMKNLFQYEQQYGNITKGMLKNLFDSNKVKPKGLALKAKKEKWSVYSFKNGLETLPKALENKLLDHKVEIYVNTTCKEIDLPCIDDNGLVFLADGRILNAFHVISTVSSQCLAKVVHKEHPQLADLLNKIKCVTVGVVNLKYNKRLITKDGFGFLVPPNEKLPILGVTYDSCCFPNGDNTVLTVMMGGAWFKDLFGDYPDKQDLLKTAKEQLKTTLGITDEPINFKVSIHQNCIPQYTVGHTETVEKINAYIKNNKLSLSLCGSSYYGVGINDVILSAKNAVNDLMEDV</sequence>
<dbReference type="SUPFAM" id="SSF51905">
    <property type="entry name" value="FAD/NAD(P)-binding domain"/>
    <property type="match status" value="1"/>
</dbReference>
<feature type="domain" description="Amine oxidase" evidence="12">
    <location>
        <begin position="10"/>
        <end position="465"/>
    </location>
</feature>
<comment type="cofactor">
    <cofactor evidence="11">
        <name>FAD</name>
        <dbReference type="ChEBI" id="CHEBI:57692"/>
    </cofactor>
    <text evidence="11">Binds 1 FAD per subunit.</text>
</comment>
<keyword evidence="9 11" id="KW-0627">Porphyrin biosynthesis</keyword>
<dbReference type="PANTHER" id="PTHR42923:SF3">
    <property type="entry name" value="PROTOPORPHYRINOGEN OXIDASE"/>
    <property type="match status" value="1"/>
</dbReference>
<keyword evidence="5 11" id="KW-0285">Flavoprotein</keyword>
<evidence type="ECO:0000313" key="14">
    <source>
        <dbReference type="Proteomes" id="UP001152888"/>
    </source>
</evidence>
<proteinExistence type="inferred from homology"/>
<evidence type="ECO:0000256" key="1">
    <source>
        <dbReference type="ARBA" id="ARBA00002600"/>
    </source>
</evidence>
<evidence type="ECO:0000256" key="2">
    <source>
        <dbReference type="ARBA" id="ARBA00005073"/>
    </source>
</evidence>
<evidence type="ECO:0000256" key="5">
    <source>
        <dbReference type="ARBA" id="ARBA00022630"/>
    </source>
</evidence>
<protein>
    <recommendedName>
        <fullName evidence="4 11">Protoporphyrinogen oxidase</fullName>
        <ecNumber evidence="4 11">1.3.3.4</ecNumber>
    </recommendedName>
</protein>